<comment type="similarity">
    <text evidence="1">Belongs to the AB hydrolase superfamily.</text>
</comment>
<sequence>MSPSQTGQRDDSAAAEGERADVAFVSGGVKCAAWWYPVDGGPGPVVVMGHGIGGTKDSGLDPYARALQAAGFAVFAFDYRCFGESEGQPRQRVSMRNQIADYHAACEAAARQPGADPRSIVLWGVSQSGGHVFEVAASRNDVVAVIALVPMVNGLAAARHALPHHSARSLLRSTATGWRSSARQLAGKEPATIPIVARPGEFGALTAAGYFEAATAMAGPSWRNEVDATIGTELASYRPAKYAGQITAPMLVQIADLDQGAPPQSAAKAAFAARAEVRHYPCDHFDVFADVDGTNWFDRCAEHQIAFLRRHLAPPSG</sequence>
<dbReference type="SUPFAM" id="SSF53474">
    <property type="entry name" value="alpha/beta-Hydrolases"/>
    <property type="match status" value="1"/>
</dbReference>
<dbReference type="InterPro" id="IPR022742">
    <property type="entry name" value="Hydrolase_4"/>
</dbReference>
<evidence type="ECO:0000256" key="1">
    <source>
        <dbReference type="ARBA" id="ARBA00008645"/>
    </source>
</evidence>
<evidence type="ECO:0000256" key="2">
    <source>
        <dbReference type="ARBA" id="ARBA00022801"/>
    </source>
</evidence>
<evidence type="ECO:0000313" key="5">
    <source>
        <dbReference type="Proteomes" id="UP000035088"/>
    </source>
</evidence>
<dbReference type="Proteomes" id="UP000035088">
    <property type="component" value="Unassembled WGS sequence"/>
</dbReference>
<reference evidence="4 5" key="1">
    <citation type="submission" date="2011-11" db="EMBL/GenBank/DDBJ databases">
        <title>Whole genome shotgun sequence of Gordonia araii NBRC 100433.</title>
        <authorList>
            <person name="Yoshida Y."/>
            <person name="Hosoyama A."/>
            <person name="Tsuchikane K."/>
            <person name="Katsumata H."/>
            <person name="Yamazaki S."/>
            <person name="Fujita N."/>
        </authorList>
    </citation>
    <scope>NUCLEOTIDE SEQUENCE [LARGE SCALE GENOMIC DNA]</scope>
    <source>
        <strain evidence="4 5">NBRC 100433</strain>
    </source>
</reference>
<name>G7H146_9ACTN</name>
<organism evidence="4 5">
    <name type="scientific">Gordonia araii NBRC 100433</name>
    <dbReference type="NCBI Taxonomy" id="1073574"/>
    <lineage>
        <taxon>Bacteria</taxon>
        <taxon>Bacillati</taxon>
        <taxon>Actinomycetota</taxon>
        <taxon>Actinomycetes</taxon>
        <taxon>Mycobacteriales</taxon>
        <taxon>Gordoniaceae</taxon>
        <taxon>Gordonia</taxon>
    </lineage>
</organism>
<proteinExistence type="inferred from homology"/>
<dbReference type="Gene3D" id="3.40.50.1820">
    <property type="entry name" value="alpha/beta hydrolase"/>
    <property type="match status" value="2"/>
</dbReference>
<dbReference type="Pfam" id="PF12146">
    <property type="entry name" value="Hydrolase_4"/>
    <property type="match status" value="1"/>
</dbReference>
<evidence type="ECO:0000259" key="3">
    <source>
        <dbReference type="Pfam" id="PF12146"/>
    </source>
</evidence>
<accession>G7H146</accession>
<evidence type="ECO:0000313" key="4">
    <source>
        <dbReference type="EMBL" id="GAB09607.1"/>
    </source>
</evidence>
<protein>
    <recommendedName>
        <fullName evidence="3">Serine aminopeptidase S33 domain-containing protein</fullName>
    </recommendedName>
</protein>
<comment type="caution">
    <text evidence="4">The sequence shown here is derived from an EMBL/GenBank/DDBJ whole genome shotgun (WGS) entry which is preliminary data.</text>
</comment>
<gene>
    <name evidence="4" type="ORF">GOARA_043_00820</name>
</gene>
<dbReference type="AlphaFoldDB" id="G7H146"/>
<keyword evidence="5" id="KW-1185">Reference proteome</keyword>
<keyword evidence="2" id="KW-0378">Hydrolase</keyword>
<dbReference type="InterPro" id="IPR050261">
    <property type="entry name" value="FrsA_esterase"/>
</dbReference>
<dbReference type="PANTHER" id="PTHR22946:SF9">
    <property type="entry name" value="POLYKETIDE TRANSFERASE AF380"/>
    <property type="match status" value="1"/>
</dbReference>
<dbReference type="RefSeq" id="WP_007321682.1">
    <property type="nucleotide sequence ID" value="NZ_BAEE01000043.1"/>
</dbReference>
<dbReference type="PANTHER" id="PTHR22946">
    <property type="entry name" value="DIENELACTONE HYDROLASE DOMAIN-CONTAINING PROTEIN-RELATED"/>
    <property type="match status" value="1"/>
</dbReference>
<dbReference type="GO" id="GO:0052689">
    <property type="term" value="F:carboxylic ester hydrolase activity"/>
    <property type="evidence" value="ECO:0007669"/>
    <property type="project" value="UniProtKB-ARBA"/>
</dbReference>
<feature type="domain" description="Serine aminopeptidase S33" evidence="3">
    <location>
        <begin position="44"/>
        <end position="270"/>
    </location>
</feature>
<dbReference type="EMBL" id="BAEE01000043">
    <property type="protein sequence ID" value="GAB09607.1"/>
    <property type="molecule type" value="Genomic_DNA"/>
</dbReference>
<dbReference type="STRING" id="1073574.GOARA_043_00820"/>
<dbReference type="InterPro" id="IPR029058">
    <property type="entry name" value="AB_hydrolase_fold"/>
</dbReference>